<evidence type="ECO:0000313" key="2">
    <source>
        <dbReference type="EMBL" id="KDE40975.1"/>
    </source>
</evidence>
<dbReference type="Pfam" id="PF12048">
    <property type="entry name" value="DUF3530"/>
    <property type="match status" value="2"/>
</dbReference>
<feature type="region of interest" description="Disordered" evidence="1">
    <location>
        <begin position="224"/>
        <end position="249"/>
    </location>
</feature>
<gene>
    <name evidence="2" type="ORF">ADINL_0624</name>
</gene>
<accession>A0A063Y7A7</accession>
<comment type="caution">
    <text evidence="2">The sequence shown here is derived from an EMBL/GenBank/DDBJ whole genome shotgun (WGS) entry which is preliminary data.</text>
</comment>
<dbReference type="EMBL" id="JMSZ01000015">
    <property type="protein sequence ID" value="KDE40975.1"/>
    <property type="molecule type" value="Genomic_DNA"/>
</dbReference>
<organism evidence="2 3">
    <name type="scientific">Nitrincola lacisaponensis</name>
    <dbReference type="NCBI Taxonomy" id="267850"/>
    <lineage>
        <taxon>Bacteria</taxon>
        <taxon>Pseudomonadati</taxon>
        <taxon>Pseudomonadota</taxon>
        <taxon>Gammaproteobacteria</taxon>
        <taxon>Oceanospirillales</taxon>
        <taxon>Oceanospirillaceae</taxon>
        <taxon>Nitrincola</taxon>
    </lineage>
</organism>
<evidence type="ECO:0008006" key="4">
    <source>
        <dbReference type="Google" id="ProtNLM"/>
    </source>
</evidence>
<dbReference type="STRING" id="267850.ADINL_0624"/>
<reference evidence="2 3" key="1">
    <citation type="journal article" date="2005" name="Int. J. Syst. Evol. Microbiol.">
        <title>Nitrincola lacisaponensis gen. nov., sp. nov., a novel alkaliphilic bacterium isolated from an alkaline, saline lake.</title>
        <authorList>
            <person name="Dimitriu P.A."/>
            <person name="Shukla S.K."/>
            <person name="Conradt J."/>
            <person name="Marquez M.C."/>
            <person name="Ventosa A."/>
            <person name="Maglia A."/>
            <person name="Peyton B.M."/>
            <person name="Pinkart H.C."/>
            <person name="Mormile M.R."/>
        </authorList>
    </citation>
    <scope>NUCLEOTIDE SEQUENCE [LARGE SCALE GENOMIC DNA]</scope>
    <source>
        <strain evidence="2 3">4CA</strain>
    </source>
</reference>
<proteinExistence type="predicted"/>
<evidence type="ECO:0000256" key="1">
    <source>
        <dbReference type="SAM" id="MobiDB-lite"/>
    </source>
</evidence>
<dbReference type="Proteomes" id="UP000027318">
    <property type="component" value="Unassembled WGS sequence"/>
</dbReference>
<name>A0A063Y7A7_9GAMM</name>
<protein>
    <recommendedName>
        <fullName evidence="4">DUF3530 family protein</fullName>
    </recommendedName>
</protein>
<dbReference type="InterPro" id="IPR022529">
    <property type="entry name" value="DUF3530"/>
</dbReference>
<sequence>METDNERYPALLQAAERFEALGGILLLSDTDSQQQWLQQTHALRLYLAEQGWLTLTLPLPLTPQHLNTQATESFAELQAAHQTQTLSRIQEGLRLLEQQDLERVLVIAMGRSAEWASLYLQQNPAEPQIRLILINPRPAEDTEHARLLERLTALDMTVIDLYREPYVTGQRALPDARMRRNAMRQAGQTDYHQQRIKDPWSDWNSDMTWLKRQVRGLIQTHILNPDEQRQQQRINTPETDQRPPGIRRD</sequence>
<evidence type="ECO:0000313" key="3">
    <source>
        <dbReference type="Proteomes" id="UP000027318"/>
    </source>
</evidence>
<dbReference type="AlphaFoldDB" id="A0A063Y7A7"/>
<keyword evidence="3" id="KW-1185">Reference proteome</keyword>